<dbReference type="PROSITE" id="PS00330">
    <property type="entry name" value="HEMOLYSIN_CALCIUM"/>
    <property type="match status" value="3"/>
</dbReference>
<dbReference type="EMBL" id="FQUE01000008">
    <property type="protein sequence ID" value="SHF58961.1"/>
    <property type="molecule type" value="Genomic_DNA"/>
</dbReference>
<dbReference type="InterPro" id="IPR011049">
    <property type="entry name" value="Serralysin-like_metalloprot_C"/>
</dbReference>
<keyword evidence="2" id="KW-0964">Secreted</keyword>
<dbReference type="InterPro" id="IPR001343">
    <property type="entry name" value="Hemolysn_Ca-bd"/>
</dbReference>
<keyword evidence="7" id="KW-1185">Reference proteome</keyword>
<name>A0A1M5CW59_LOKAT</name>
<comment type="subcellular location">
    <subcellularLocation>
        <location evidence="1">Secreted</location>
    </subcellularLocation>
</comment>
<dbReference type="Pfam" id="PF00353">
    <property type="entry name" value="HemolysinCabind"/>
    <property type="match status" value="9"/>
</dbReference>
<evidence type="ECO:0000256" key="3">
    <source>
        <dbReference type="ARBA" id="ARBA00023180"/>
    </source>
</evidence>
<feature type="region of interest" description="Disordered" evidence="4">
    <location>
        <begin position="1929"/>
        <end position="1955"/>
    </location>
</feature>
<dbReference type="Gene3D" id="1.10.640.10">
    <property type="entry name" value="Haem peroxidase domain superfamily, animal type"/>
    <property type="match status" value="2"/>
</dbReference>
<dbReference type="PROSITE" id="PS50292">
    <property type="entry name" value="PEROXIDASE_3"/>
    <property type="match status" value="1"/>
</dbReference>
<dbReference type="InterPro" id="IPR054720">
    <property type="entry name" value="HpiC1"/>
</dbReference>
<evidence type="ECO:0000313" key="7">
    <source>
        <dbReference type="Proteomes" id="UP000183987"/>
    </source>
</evidence>
<dbReference type="InterPro" id="IPR010255">
    <property type="entry name" value="Haem_peroxidase_sf"/>
</dbReference>
<dbReference type="GO" id="GO:0005509">
    <property type="term" value="F:calcium ion binding"/>
    <property type="evidence" value="ECO:0007669"/>
    <property type="project" value="InterPro"/>
</dbReference>
<evidence type="ECO:0000313" key="6">
    <source>
        <dbReference type="EMBL" id="SHF58961.1"/>
    </source>
</evidence>
<gene>
    <name evidence="6" type="ORF">SAMN05444339_108125</name>
</gene>
<dbReference type="OrthoDB" id="733404at2"/>
<dbReference type="InterPro" id="IPR019791">
    <property type="entry name" value="Haem_peroxidase_animal"/>
</dbReference>
<organism evidence="6 7">
    <name type="scientific">Loktanella atrilutea</name>
    <dbReference type="NCBI Taxonomy" id="366533"/>
    <lineage>
        <taxon>Bacteria</taxon>
        <taxon>Pseudomonadati</taxon>
        <taxon>Pseudomonadota</taxon>
        <taxon>Alphaproteobacteria</taxon>
        <taxon>Rhodobacterales</taxon>
        <taxon>Roseobacteraceae</taxon>
        <taxon>Loktanella</taxon>
    </lineage>
</organism>
<dbReference type="InterPro" id="IPR041690">
    <property type="entry name" value="Cadherin_5"/>
</dbReference>
<dbReference type="GO" id="GO:0004601">
    <property type="term" value="F:peroxidase activity"/>
    <property type="evidence" value="ECO:0007669"/>
    <property type="project" value="InterPro"/>
</dbReference>
<dbReference type="Pfam" id="PF03098">
    <property type="entry name" value="An_peroxidase"/>
    <property type="match status" value="1"/>
</dbReference>
<dbReference type="GO" id="GO:0005576">
    <property type="term" value="C:extracellular region"/>
    <property type="evidence" value="ECO:0007669"/>
    <property type="project" value="UniProtKB-SubCell"/>
</dbReference>
<dbReference type="SUPFAM" id="SSF51120">
    <property type="entry name" value="beta-Roll"/>
    <property type="match status" value="5"/>
</dbReference>
<dbReference type="GO" id="GO:0020037">
    <property type="term" value="F:heme binding"/>
    <property type="evidence" value="ECO:0007669"/>
    <property type="project" value="InterPro"/>
</dbReference>
<feature type="domain" description="Cadherin-like" evidence="5">
    <location>
        <begin position="2245"/>
        <end position="2336"/>
    </location>
</feature>
<dbReference type="RefSeq" id="WP_072858169.1">
    <property type="nucleotide sequence ID" value="NZ_FQUE01000008.1"/>
</dbReference>
<evidence type="ECO:0000256" key="1">
    <source>
        <dbReference type="ARBA" id="ARBA00004613"/>
    </source>
</evidence>
<protein>
    <submittedName>
        <fullName evidence="6">Ca2+-binding protein, RTX toxin-related</fullName>
    </submittedName>
</protein>
<proteinExistence type="predicted"/>
<dbReference type="SUPFAM" id="SSF48113">
    <property type="entry name" value="Heme-dependent peroxidases"/>
    <property type="match status" value="2"/>
</dbReference>
<dbReference type="PANTHER" id="PTHR11475">
    <property type="entry name" value="OXIDASE/PEROXIDASE"/>
    <property type="match status" value="1"/>
</dbReference>
<evidence type="ECO:0000256" key="4">
    <source>
        <dbReference type="SAM" id="MobiDB-lite"/>
    </source>
</evidence>
<dbReference type="PANTHER" id="PTHR11475:SF4">
    <property type="entry name" value="CHORION PEROXIDASE"/>
    <property type="match status" value="1"/>
</dbReference>
<dbReference type="InterPro" id="IPR018511">
    <property type="entry name" value="Hemolysin-typ_Ca-bd_CS"/>
</dbReference>
<dbReference type="Pfam" id="PF17892">
    <property type="entry name" value="Cadherin_5"/>
    <property type="match status" value="1"/>
</dbReference>
<feature type="region of interest" description="Disordered" evidence="4">
    <location>
        <begin position="2545"/>
        <end position="2576"/>
    </location>
</feature>
<evidence type="ECO:0000259" key="5">
    <source>
        <dbReference type="Pfam" id="PF17892"/>
    </source>
</evidence>
<dbReference type="Pfam" id="PF22825">
    <property type="entry name" value="HpiC1-like"/>
    <property type="match status" value="1"/>
</dbReference>
<dbReference type="Proteomes" id="UP000183987">
    <property type="component" value="Unassembled WGS sequence"/>
</dbReference>
<dbReference type="Gene3D" id="2.150.10.10">
    <property type="entry name" value="Serralysin-like metalloprotease, C-terminal"/>
    <property type="match status" value="4"/>
</dbReference>
<keyword evidence="3" id="KW-0325">Glycoprotein</keyword>
<dbReference type="PRINTS" id="PR00313">
    <property type="entry name" value="CABNDNGRPT"/>
</dbReference>
<dbReference type="STRING" id="366533.SAMN05444339_108125"/>
<reference evidence="7" key="1">
    <citation type="submission" date="2016-11" db="EMBL/GenBank/DDBJ databases">
        <authorList>
            <person name="Varghese N."/>
            <person name="Submissions S."/>
        </authorList>
    </citation>
    <scope>NUCLEOTIDE SEQUENCE [LARGE SCALE GENOMIC DNA]</scope>
    <source>
        <strain evidence="7">DSM 29326</strain>
    </source>
</reference>
<dbReference type="GO" id="GO:0006979">
    <property type="term" value="P:response to oxidative stress"/>
    <property type="evidence" value="ECO:0007669"/>
    <property type="project" value="InterPro"/>
</dbReference>
<sequence length="2833" mass="292617">MTVELKPFVLNIGDITFLLDQVNLTPLFDSDGNLIMNWGGDTAIYSTSAGAAGAPETLLFDPAATPLDPAAAIAKFGHSYYSVADAAGVRDVAGVANNLHAGNEYWGATDVPFLNVGAASDLGYGHYTTGHYPTAPDYTITGNGTAVVMANVTDYTPRMITQTVMTGGVRLLLDAQNHIVHWDPTAYATDATYRALLDDNSIDVTRLVEGTAIVNTRPDVIGTYDAGLYAYGLLMRAAGVTMAGDVGHLDPAGLNIALPYLQEAVDQLALIEGHGIDVTGLNNGDTLIDLSMNPYGILAEIGVPDRQNASNGEYFAESQNPGVAPTNGFFAVFGQFFDHGLDFIGKGSSGTKITIPLDPSDPLYGVIGQDGRPTTSITISRANVDHVDENGVPLYQNHTSPYIDQSQTYGSVAQITQILREWVENPNNPGHYIPGARLLDGDKTVAWVDGFGNATTSTLPTLTELRAHILETGRADLTWADVLDLRQRDADGQLADTDAATAGVQPGGSGHALLLDMNPRVDGAHLIAALGEVRAAEVINTLTQEAASLGMSFGMDAAGIISLTVPAGMMGSNPVTLTGLAALANWINFASFEIGGQHGMPLSAAGAAAVGEVMMAAVGDHYVAGDGRVNENVALTSIHHIFHMEHDYQTQNLEIALFQQDALNGTADDHSILNDWQVGVQTTEAAGTVSAASALIAAADDGDAATPNIWVATGGILARDADNKYYVVADGTTTADLPAGHSIVLGRDKAVIDATGSYTDAAGHVSWDQERLFQGVKLVVEMEYQHTAVDQYARAVSPDIPEFSAYSTDIDATINMAYSQGAFRFGHSTLRETIDTLDPSGDMTGRIMSYALEKAFLNPALYEQVGAASLVMGMTRQVMNDIDEFVTPALQQGLLGLPMDLAAINIARGRDVGLPTLNQTRELLNLTVYTSWNDFGQNLYHASSLVNFIAAYSFDGNVAAAQDVLDRADAGDVAALNFLNGGDQSFQAVDMWIGGLAEAHISGGLLGETFNVVFVDQIQRLMDGDRFYYLYRLAGTQFGDEIINEQFKDMVERNTGTTHLNGNIFGYSDSYYELGGDQIATERLYDADGAGAVADPLVWMAGGDRTVAVSLVNASFEADVQAPGGYTTENAAHPIAGWTLTGGGGVYYPGANNDAAGHDGNNVAYLQNGGSVAQDTGVVVAAGTSYTLSVNVGDRTDTTFGGGIMRLIATNGTDTVELASVVLTEPVDGGWAVTSLSTGPVDAAYAGYTLRIEITNTSPGVGYNQVLLDQVSLTADVPGGVFDPAATYYDAQGVAYTATRPIPVDANGLATVNLYGPNGDHANTPLVAVGGHFDPAVTYYDVAGNPPDQHKYGDIIAAYNAAHPGEYIGIYTNGGTSMAGSGAVVVINGVSYILDQRPDLAPDALNTDGTPTSGVNSNEVLAGTDSDDLIYLGYGDDTGYADGGDDIVYGGGGGDRIYGGEGNDVLYGDDAPDVVDGGDGDDIIYGGDSGSSVGGFDQLIGGAGDDKIYGGVGIDKIYGNGGDDAIYGGADTDPFIFGGDGSDIVDGGDEQDNIYGNAGDDLLIGGNDKDILFGQEGDDILRPGIPAGSANAGGGNTGNAVFGPDEVVGGFANTNAPDQGFDLIDLSDNATAFQLEVNLNAQNNPLILIDQNQVLPTMIEMDGVIGTQAGDTIMGDATDNWLIGAGGGDAFEADIAPRLNGAQDAVLADRGGNDVIVGGAIRLDALIGKYGTLDGLGNFVADAYETAYGLIGANHRVSESASLIGGLLNGTATAGLYALHFTEMLRSFQFKDLVLGSAENEIGDIGDTTMLDTSDDTVRFTGNFADYSVVAVDIDGNAVTDLANHYDAVVGVRITDNGTPNADPLLARAATDGTDLVVGVETFVFADGSHTLREVIGSPPVIEALNYAGGPSSLADNFDIANNANLTARSTNSTGTDPWTSAWTESADGTNSTNDGQIRIANTANNGPTAGAPANSLVVGYGDGATISRTVDLSGIAPGSTATVSFDWQEYGLATNENVVVRFTATGLPGDFVTLETITGDGGGTGLFGADTNTRSGSATFALTGDFSSGTSVIQIDASNIANTPDAFGGFIRRPDYVSIDNLTFDFVKPITAKEPSLSLAFTEGDGDLTVVPHALITDADGSTLVSAKVVLTNAKAGDDLVVTNGTSGNGFSVAKTVGTDGSITVTLTSATPQSFDAFAARLDNIRFHNASDNPDAAPRIIQTTVNDGRFDSAPATTTISVTPVNDAPNAAAENVVTNVASGTPYLVPGWALVANDVDPDGPNPLTVTGVTENQTSFSAALSGGDVQVTQSTNNTRTFTYTVSDGLLTDTQAVNVNTVTNTTILGANSNTRDILIANDLGATLDGGTGNDIILGGAGNDSVLWYANPNGATDGQDFVDGGAGTDTFTINGNASGERFQILTTAAAIGLGYMPTHASTEIMVIRNETVIAELDNIEELVVNTVNNPGNTPLPGGTTTFPGTNGDTITVAGDFAAGTSLAYNTIHINGSDAHDTVDISGLTSAHRIVFDTQGGDDTVMGDVRPQDQVIRPQDATPPGTEPGGPQDNGPAHDNAAPQDMVLTGTDGAETLQTGGGRDVVFGGDGADNILTGAGADMIFGDAGSDRIFGGDGADHITGNTGNDLVFAGDGDDTIVATKGDGGDIYHGDGGSDTLDMAAIGVAVTVDLGTDGNVRGSVTSAWTGNDLIYHIENVVTGSGDDVITASYAVNVIDGGAGMDIFRFTSAAAADGDTLSSFQPGDTIDLSHIDAMAGTAGDQDFTITSGALTGAGQLLITEEVRDGQTFTLVQGSTDDDAEADFTIAIRGSHHLTAGDFSL</sequence>
<evidence type="ECO:0000256" key="2">
    <source>
        <dbReference type="ARBA" id="ARBA00022525"/>
    </source>
</evidence>
<accession>A0A1M5CW59</accession>
<dbReference type="InterPro" id="IPR037120">
    <property type="entry name" value="Haem_peroxidase_sf_animal"/>
</dbReference>